<comment type="catalytic activity">
    <reaction evidence="1">
        <text>5-amino-6-(5-phospho-D-ribosylamino)uracil + H2O = 5,6-diaminouracil + D-ribose 5-phosphate</text>
        <dbReference type="Rhea" id="RHEA:55020"/>
        <dbReference type="ChEBI" id="CHEBI:15377"/>
        <dbReference type="ChEBI" id="CHEBI:46252"/>
        <dbReference type="ChEBI" id="CHEBI:58453"/>
        <dbReference type="ChEBI" id="CHEBI:78346"/>
    </reaction>
</comment>
<dbReference type="InterPro" id="IPR012816">
    <property type="entry name" value="NADAR"/>
</dbReference>
<dbReference type="Gene3D" id="1.10.357.40">
    <property type="entry name" value="YbiA-like"/>
    <property type="match status" value="1"/>
</dbReference>
<evidence type="ECO:0000313" key="5">
    <source>
        <dbReference type="Proteomes" id="UP000510886"/>
    </source>
</evidence>
<dbReference type="InterPro" id="IPR037238">
    <property type="entry name" value="YbiA-like_sf"/>
</dbReference>
<dbReference type="AlphaFoldDB" id="A0A7H9EKZ6"/>
<gene>
    <name evidence="4" type="ORF">GTO87_05110</name>
</gene>
<organism evidence="4 5">
    <name type="scientific">Ligilactobacillus saerimneri</name>
    <dbReference type="NCBI Taxonomy" id="228229"/>
    <lineage>
        <taxon>Bacteria</taxon>
        <taxon>Bacillati</taxon>
        <taxon>Bacillota</taxon>
        <taxon>Bacilli</taxon>
        <taxon>Lactobacillales</taxon>
        <taxon>Lactobacillaceae</taxon>
        <taxon>Ligilactobacillus</taxon>
    </lineage>
</organism>
<reference evidence="4 5" key="1">
    <citation type="submission" date="2020-01" db="EMBL/GenBank/DDBJ databases">
        <title>Complete and circular genome sequences of six lactobacillus isolates from horses.</title>
        <authorList>
            <person name="Hassan H.M."/>
        </authorList>
    </citation>
    <scope>NUCLEOTIDE SEQUENCE [LARGE SCALE GENOMIC DNA]</scope>
    <source>
        <strain evidence="4 5">1A</strain>
    </source>
</reference>
<dbReference type="EMBL" id="CP047418">
    <property type="protein sequence ID" value="QLL78039.1"/>
    <property type="molecule type" value="Genomic_DNA"/>
</dbReference>
<dbReference type="KEGG" id="lsw:GTO87_05110"/>
<dbReference type="RefSeq" id="WP_180848356.1">
    <property type="nucleotide sequence ID" value="NZ_CP047418.1"/>
</dbReference>
<comment type="catalytic activity">
    <reaction evidence="2">
        <text>2,5-diamino-6-hydroxy-4-(5-phosphoribosylamino)-pyrimidine + H2O = 2,5,6-triamino-4-hydroxypyrimidine + D-ribose 5-phosphate</text>
        <dbReference type="Rhea" id="RHEA:23436"/>
        <dbReference type="ChEBI" id="CHEBI:15377"/>
        <dbReference type="ChEBI" id="CHEBI:58614"/>
        <dbReference type="ChEBI" id="CHEBI:78346"/>
        <dbReference type="ChEBI" id="CHEBI:137796"/>
    </reaction>
</comment>
<proteinExistence type="predicted"/>
<dbReference type="Proteomes" id="UP000510886">
    <property type="component" value="Chromosome"/>
</dbReference>
<name>A0A7H9EKZ6_9LACO</name>
<dbReference type="CDD" id="cd15457">
    <property type="entry name" value="NADAR"/>
    <property type="match status" value="1"/>
</dbReference>
<evidence type="ECO:0000259" key="3">
    <source>
        <dbReference type="Pfam" id="PF08719"/>
    </source>
</evidence>
<evidence type="ECO:0000256" key="2">
    <source>
        <dbReference type="ARBA" id="ARBA00000751"/>
    </source>
</evidence>
<dbReference type="SUPFAM" id="SSF143990">
    <property type="entry name" value="YbiA-like"/>
    <property type="match status" value="1"/>
</dbReference>
<evidence type="ECO:0000256" key="1">
    <source>
        <dbReference type="ARBA" id="ARBA00000022"/>
    </source>
</evidence>
<sequence>MRKAIINHKLVGYIEGNYLGYFHSNCPDSPFSNFYQTDFTVYHDSNTHELTATQTNGATVQELHFNCVEQLFAWYKAIVCGDHRSATKILATTSINPVVFKKLGRKVQGYSDELWVQPDPKTKRSAAETAMLVGMQAKFISDPFFKQALLFAQENNLHLAEVNPRDGIWGTRTSLKKPGWSNFNGQNKQGKLLDSLIYR</sequence>
<protein>
    <submittedName>
        <fullName evidence="4">DUF1768 domain-containing protein</fullName>
    </submittedName>
</protein>
<dbReference type="Pfam" id="PF08719">
    <property type="entry name" value="NADAR"/>
    <property type="match status" value="1"/>
</dbReference>
<feature type="domain" description="NADAR" evidence="3">
    <location>
        <begin position="22"/>
        <end position="195"/>
    </location>
</feature>
<evidence type="ECO:0000313" key="4">
    <source>
        <dbReference type="EMBL" id="QLL78039.1"/>
    </source>
</evidence>
<accession>A0A7H9EKZ6</accession>